<dbReference type="EMBL" id="JBHUKQ010000004">
    <property type="protein sequence ID" value="MFD2479739.1"/>
    <property type="molecule type" value="Genomic_DNA"/>
</dbReference>
<dbReference type="Proteomes" id="UP001597542">
    <property type="component" value="Unassembled WGS sequence"/>
</dbReference>
<accession>A0ABW5HRT7</accession>
<gene>
    <name evidence="1" type="ORF">ACFSUT_05605</name>
</gene>
<keyword evidence="2" id="KW-1185">Reference proteome</keyword>
<organism evidence="1 2">
    <name type="scientific">Amycolatopsis albidoflavus</name>
    <dbReference type="NCBI Taxonomy" id="102226"/>
    <lineage>
        <taxon>Bacteria</taxon>
        <taxon>Bacillati</taxon>
        <taxon>Actinomycetota</taxon>
        <taxon>Actinomycetes</taxon>
        <taxon>Pseudonocardiales</taxon>
        <taxon>Pseudonocardiaceae</taxon>
        <taxon>Amycolatopsis</taxon>
    </lineage>
</organism>
<protein>
    <submittedName>
        <fullName evidence="1">Uncharacterized protein</fullName>
    </submittedName>
</protein>
<dbReference type="RefSeq" id="WP_344278062.1">
    <property type="nucleotide sequence ID" value="NZ_BAAAHV010000013.1"/>
</dbReference>
<sequence>MSTKYNPDAIVGAANELGHIMDDMSAFDGLKADLPKFGNFDLAQWLDAVADDRRDGVVAHAANLKSALAAMDSTLNQVVDGVKNVDGDNADQITKSIAGLRVEVHESSADLLQNTGIAGPADA</sequence>
<comment type="caution">
    <text evidence="1">The sequence shown here is derived from an EMBL/GenBank/DDBJ whole genome shotgun (WGS) entry which is preliminary data.</text>
</comment>
<name>A0ABW5HRT7_9PSEU</name>
<reference evidence="2" key="1">
    <citation type="journal article" date="2019" name="Int. J. Syst. Evol. Microbiol.">
        <title>The Global Catalogue of Microorganisms (GCM) 10K type strain sequencing project: providing services to taxonomists for standard genome sequencing and annotation.</title>
        <authorList>
            <consortium name="The Broad Institute Genomics Platform"/>
            <consortium name="The Broad Institute Genome Sequencing Center for Infectious Disease"/>
            <person name="Wu L."/>
            <person name="Ma J."/>
        </authorList>
    </citation>
    <scope>NUCLEOTIDE SEQUENCE [LARGE SCALE GENOMIC DNA]</scope>
    <source>
        <strain evidence="2">CGMCC 4.7638</strain>
    </source>
</reference>
<evidence type="ECO:0000313" key="2">
    <source>
        <dbReference type="Proteomes" id="UP001597542"/>
    </source>
</evidence>
<evidence type="ECO:0000313" key="1">
    <source>
        <dbReference type="EMBL" id="MFD2479739.1"/>
    </source>
</evidence>
<proteinExistence type="predicted"/>